<dbReference type="Proteomes" id="UP000004625">
    <property type="component" value="Unassembled WGS sequence"/>
</dbReference>
<dbReference type="AlphaFoldDB" id="G9ZML6"/>
<dbReference type="HOGENOM" id="CLU_2916837_0_0_9"/>
<gene>
    <name evidence="1" type="ORF">HMPREF9103_00966</name>
</gene>
<evidence type="ECO:0000313" key="2">
    <source>
        <dbReference type="Proteomes" id="UP000004625"/>
    </source>
</evidence>
<dbReference type="EMBL" id="AGEY01000042">
    <property type="protein sequence ID" value="EHL99564.1"/>
    <property type="molecule type" value="Genomic_DNA"/>
</dbReference>
<comment type="caution">
    <text evidence="1">The sequence shown here is derived from an EMBL/GenBank/DDBJ whole genome shotgun (WGS) entry which is preliminary data.</text>
</comment>
<sequence>MIGHERLAKGLATRRSMTSSGLWVHNGLTAAYLQIAISKSIKKSPHIDNNYRYEAIILTHK</sequence>
<proteinExistence type="predicted"/>
<protein>
    <submittedName>
        <fullName evidence="1">Uncharacterized protein</fullName>
    </submittedName>
</protein>
<name>G9ZML6_9LACO</name>
<organism evidence="1 2">
    <name type="scientific">Lentilactobacillus parafarraginis F0439</name>
    <dbReference type="NCBI Taxonomy" id="797515"/>
    <lineage>
        <taxon>Bacteria</taxon>
        <taxon>Bacillati</taxon>
        <taxon>Bacillota</taxon>
        <taxon>Bacilli</taxon>
        <taxon>Lactobacillales</taxon>
        <taxon>Lactobacillaceae</taxon>
        <taxon>Lentilactobacillus</taxon>
    </lineage>
</organism>
<dbReference type="PATRIC" id="fig|797515.3.peg.897"/>
<keyword evidence="2" id="KW-1185">Reference proteome</keyword>
<accession>G9ZML6</accession>
<reference evidence="1 2" key="1">
    <citation type="submission" date="2011-09" db="EMBL/GenBank/DDBJ databases">
        <authorList>
            <person name="Weinstock G."/>
            <person name="Sodergren E."/>
            <person name="Clifton S."/>
            <person name="Fulton L."/>
            <person name="Fulton B."/>
            <person name="Courtney L."/>
            <person name="Fronick C."/>
            <person name="Harrison M."/>
            <person name="Strong C."/>
            <person name="Farmer C."/>
            <person name="Delahaunty K."/>
            <person name="Markovic C."/>
            <person name="Hall O."/>
            <person name="Minx P."/>
            <person name="Tomlinson C."/>
            <person name="Mitreva M."/>
            <person name="Hou S."/>
            <person name="Chen J."/>
            <person name="Wollam A."/>
            <person name="Pepin K.H."/>
            <person name="Johnson M."/>
            <person name="Bhonagiri V."/>
            <person name="Zhang X."/>
            <person name="Suruliraj S."/>
            <person name="Warren W."/>
            <person name="Chinwalla A."/>
            <person name="Mardis E.R."/>
            <person name="Wilson R.K."/>
        </authorList>
    </citation>
    <scope>NUCLEOTIDE SEQUENCE [LARGE SCALE GENOMIC DNA]</scope>
    <source>
        <strain evidence="1 2">F0439</strain>
    </source>
</reference>
<evidence type="ECO:0000313" key="1">
    <source>
        <dbReference type="EMBL" id="EHL99564.1"/>
    </source>
</evidence>